<evidence type="ECO:0000256" key="1">
    <source>
        <dbReference type="SAM" id="SignalP"/>
    </source>
</evidence>
<dbReference type="RefSeq" id="WP_154790921.1">
    <property type="nucleotide sequence ID" value="NZ_WMBB01000015.1"/>
</dbReference>
<feature type="signal peptide" evidence="1">
    <location>
        <begin position="1"/>
        <end position="27"/>
    </location>
</feature>
<accession>A0A6I3L691</accession>
<gene>
    <name evidence="2" type="ORF">GLP40_27405</name>
</gene>
<dbReference type="AlphaFoldDB" id="A0A6I3L691"/>
<comment type="caution">
    <text evidence="2">The sequence shown here is derived from an EMBL/GenBank/DDBJ whole genome shotgun (WGS) entry which is preliminary data.</text>
</comment>
<dbReference type="Proteomes" id="UP000432464">
    <property type="component" value="Unassembled WGS sequence"/>
</dbReference>
<proteinExistence type="predicted"/>
<keyword evidence="3" id="KW-1185">Reference proteome</keyword>
<dbReference type="EMBL" id="WMBB01000015">
    <property type="protein sequence ID" value="MTE16480.1"/>
    <property type="molecule type" value="Genomic_DNA"/>
</dbReference>
<evidence type="ECO:0000313" key="2">
    <source>
        <dbReference type="EMBL" id="MTE16480.1"/>
    </source>
</evidence>
<evidence type="ECO:0000313" key="3">
    <source>
        <dbReference type="Proteomes" id="UP000432464"/>
    </source>
</evidence>
<sequence>MSRLLTKTLAAVTLSIALAGAAAPANADVPLPPRGTGSSLVDGGSSLLQTGSTIFVNPLPALIGGFLCSLNPGSGLCNLRDL</sequence>
<evidence type="ECO:0008006" key="4">
    <source>
        <dbReference type="Google" id="ProtNLM"/>
    </source>
</evidence>
<keyword evidence="1" id="KW-0732">Signal</keyword>
<reference evidence="2 3" key="1">
    <citation type="submission" date="2019-11" db="EMBL/GenBank/DDBJ databases">
        <title>Nocardia sp. nov. CT2-14 isolated from soil.</title>
        <authorList>
            <person name="Kanchanasin P."/>
            <person name="Tanasupawat S."/>
            <person name="Yuki M."/>
            <person name="Kudo T."/>
        </authorList>
    </citation>
    <scope>NUCLEOTIDE SEQUENCE [LARGE SCALE GENOMIC DNA]</scope>
    <source>
        <strain evidence="2 3">CT2-14</strain>
    </source>
</reference>
<organism evidence="2 3">
    <name type="scientific">Nocardia aurantiaca</name>
    <dbReference type="NCBI Taxonomy" id="2675850"/>
    <lineage>
        <taxon>Bacteria</taxon>
        <taxon>Bacillati</taxon>
        <taxon>Actinomycetota</taxon>
        <taxon>Actinomycetes</taxon>
        <taxon>Mycobacteriales</taxon>
        <taxon>Nocardiaceae</taxon>
        <taxon>Nocardia</taxon>
    </lineage>
</organism>
<feature type="chain" id="PRO_5026120487" description="Chaplin domain-containing protein" evidence="1">
    <location>
        <begin position="28"/>
        <end position="82"/>
    </location>
</feature>
<name>A0A6I3L691_9NOCA</name>
<protein>
    <recommendedName>
        <fullName evidence="4">Chaplin domain-containing protein</fullName>
    </recommendedName>
</protein>